<evidence type="ECO:0000313" key="4">
    <source>
        <dbReference type="Proteomes" id="UP001172681"/>
    </source>
</evidence>
<keyword evidence="2" id="KW-0472">Membrane</keyword>
<feature type="region of interest" description="Disordered" evidence="1">
    <location>
        <begin position="1"/>
        <end position="29"/>
    </location>
</feature>
<evidence type="ECO:0000313" key="3">
    <source>
        <dbReference type="EMBL" id="KAJ9644838.1"/>
    </source>
</evidence>
<organism evidence="3 4">
    <name type="scientific">Knufia peltigerae</name>
    <dbReference type="NCBI Taxonomy" id="1002370"/>
    <lineage>
        <taxon>Eukaryota</taxon>
        <taxon>Fungi</taxon>
        <taxon>Dikarya</taxon>
        <taxon>Ascomycota</taxon>
        <taxon>Pezizomycotina</taxon>
        <taxon>Eurotiomycetes</taxon>
        <taxon>Chaetothyriomycetidae</taxon>
        <taxon>Chaetothyriales</taxon>
        <taxon>Trichomeriaceae</taxon>
        <taxon>Knufia</taxon>
    </lineage>
</organism>
<accession>A0AA38YD11</accession>
<reference evidence="3" key="1">
    <citation type="submission" date="2022-10" db="EMBL/GenBank/DDBJ databases">
        <title>Culturing micro-colonial fungi from biological soil crusts in the Mojave desert and describing Neophaeococcomyces mojavensis, and introducing the new genera and species Taxawa tesnikishii.</title>
        <authorList>
            <person name="Kurbessoian T."/>
            <person name="Stajich J.E."/>
        </authorList>
    </citation>
    <scope>NUCLEOTIDE SEQUENCE</scope>
    <source>
        <strain evidence="3">TK_35</strain>
    </source>
</reference>
<evidence type="ECO:0000256" key="2">
    <source>
        <dbReference type="SAM" id="Phobius"/>
    </source>
</evidence>
<keyword evidence="4" id="KW-1185">Reference proteome</keyword>
<protein>
    <submittedName>
        <fullName evidence="3">Uncharacterized protein</fullName>
    </submittedName>
</protein>
<feature type="transmembrane region" description="Helical" evidence="2">
    <location>
        <begin position="39"/>
        <end position="64"/>
    </location>
</feature>
<feature type="compositionally biased region" description="Polar residues" evidence="1">
    <location>
        <begin position="7"/>
        <end position="17"/>
    </location>
</feature>
<dbReference type="AlphaFoldDB" id="A0AA38YD11"/>
<feature type="transmembrane region" description="Helical" evidence="2">
    <location>
        <begin position="178"/>
        <end position="197"/>
    </location>
</feature>
<feature type="transmembrane region" description="Helical" evidence="2">
    <location>
        <begin position="146"/>
        <end position="166"/>
    </location>
</feature>
<dbReference type="Proteomes" id="UP001172681">
    <property type="component" value="Unassembled WGS sequence"/>
</dbReference>
<evidence type="ECO:0000256" key="1">
    <source>
        <dbReference type="SAM" id="MobiDB-lite"/>
    </source>
</evidence>
<keyword evidence="2" id="KW-0812">Transmembrane</keyword>
<feature type="transmembrane region" description="Helical" evidence="2">
    <location>
        <begin position="534"/>
        <end position="556"/>
    </location>
</feature>
<gene>
    <name evidence="3" type="ORF">H2204_001300</name>
</gene>
<dbReference type="EMBL" id="JAPDRN010000005">
    <property type="protein sequence ID" value="KAJ9644838.1"/>
    <property type="molecule type" value="Genomic_DNA"/>
</dbReference>
<proteinExistence type="predicted"/>
<sequence length="630" mass="67686">MERYDSLASQDGRSGSNMPPYLAKDTQSLTNTNSGGKKIIFGTMTLIVVLMLGLAGLALGLVVAHEVKEPSATANNTLASRGTKLDSDAFYVDFNPTTLVTIASWSSTVAPLLTVCAMTLVSFPIAKQLKEHSQMAGFDLPTPYQLGMLLETMTGGITPFFSLVAYRSWPNKEKMASCVRSALILLTVFTVLGYTIAAVDTWLHLVIEAINIEIVEPQTPIMGLGRGLPDGPCSTQLSADFDAGDCIISDHGDVFLVGANEAARVMSNTSSNNAVYDVFIDGMHMAYLGPADNPDGLDYRAESLAMHTTCAQIGRECHLHAETKELEPFTCTEEFYGNLALPNVNGDETDAVTGLPFRSAGIVFFRNAALIELGNASSDSGNENFLTRSSNPHFIGVWARVELHATEEQIADGNVVVPSQGGTSWLLNCTATAYQISYDFLNGSVQHATAEVANGSVGTILNAGNYYGFGKVALETAAYSASQYNDTQQMADSWAQAYSRAALALSAGIMNGRANLEEQQRSTRLVARVPKAPLYTLVGLNSLYAVLGVLLAIMALHSHPKDSNEIRERLSTSGLVAARFEGERAEQAVRKKREMFGEHAGMSTGRVGIEQGEYGGYVFRLRQGTKGRAS</sequence>
<keyword evidence="2" id="KW-1133">Transmembrane helix</keyword>
<feature type="transmembrane region" description="Helical" evidence="2">
    <location>
        <begin position="109"/>
        <end position="126"/>
    </location>
</feature>
<comment type="caution">
    <text evidence="3">The sequence shown here is derived from an EMBL/GenBank/DDBJ whole genome shotgun (WGS) entry which is preliminary data.</text>
</comment>
<name>A0AA38YD11_9EURO</name>